<dbReference type="EMBL" id="DXCO01000037">
    <property type="protein sequence ID" value="HIY78590.1"/>
    <property type="molecule type" value="Genomic_DNA"/>
</dbReference>
<dbReference type="PROSITE" id="PS00211">
    <property type="entry name" value="ABC_TRANSPORTER_1"/>
    <property type="match status" value="1"/>
</dbReference>
<dbReference type="InterPro" id="IPR027417">
    <property type="entry name" value="P-loop_NTPase"/>
</dbReference>
<keyword evidence="2" id="KW-0813">Transport</keyword>
<keyword evidence="3 8" id="KW-0812">Transmembrane</keyword>
<feature type="transmembrane region" description="Helical" evidence="8">
    <location>
        <begin position="258"/>
        <end position="279"/>
    </location>
</feature>
<comment type="caution">
    <text evidence="11">The sequence shown here is derived from an EMBL/GenBank/DDBJ whole genome shotgun (WGS) entry which is preliminary data.</text>
</comment>
<dbReference type="GO" id="GO:0005886">
    <property type="term" value="C:plasma membrane"/>
    <property type="evidence" value="ECO:0007669"/>
    <property type="project" value="UniProtKB-SubCell"/>
</dbReference>
<sequence>MKEVKSIKKGISRRLLTYLSPYKGYVAGAFLFSIFYVAFVLLGPVLYGFAIDNMVGRGEVDFAAVTGMVAGFAGCVLLAALSQKFLNNCVNSLCYKLVRDLRREAFIGLTAAKIKYVDTHAQGDVMSRIVNDVDIISDGLLQGVAQLFTGVMTIVATLVVMFVINYIIALVVFILTPLSLFVAAFITKNTFKNFSRQVKVQGELVAHTKEMIAGQKTVILFNEEEYSRQKFEQIDQRLYDIGWRAQYFSALTNPSTRFVNAVITAVVGVLGTIFCILSADGALKLGALSLGTFSVGMLSTFLSYANQYTKPFNEVSNVVTQLQNAFASAARVFEVIDEEPERLSGEKHIEKCRGDICIRNASFSYSPEQKLIENLNVSVQAGSKIAIVGPTGCGKTTLINLLMRFYDLDAGEITVDGVNIRDIPLDEYRKLFGMVLQESFLSNETVAYNISYGAEHASREEIEAAAKAAYCDFFIRNLENGYDTVLSGKVNISQGEKQLLCIARVMLVDPPMLILDEATSNIDTMTEMRIQKAFRKIMKGRTSFIVAHRLSTILDADLILVMNHGSVIEQGTHAQLMEKKGFYYDLYNSQFSAAERADV</sequence>
<dbReference type="GO" id="GO:0016887">
    <property type="term" value="F:ATP hydrolysis activity"/>
    <property type="evidence" value="ECO:0007669"/>
    <property type="project" value="InterPro"/>
</dbReference>
<dbReference type="InterPro" id="IPR003593">
    <property type="entry name" value="AAA+_ATPase"/>
</dbReference>
<reference evidence="11" key="1">
    <citation type="journal article" date="2021" name="PeerJ">
        <title>Extensive microbial diversity within the chicken gut microbiome revealed by metagenomics and culture.</title>
        <authorList>
            <person name="Gilroy R."/>
            <person name="Ravi A."/>
            <person name="Getino M."/>
            <person name="Pursley I."/>
            <person name="Horton D.L."/>
            <person name="Alikhan N.F."/>
            <person name="Baker D."/>
            <person name="Gharbi K."/>
            <person name="Hall N."/>
            <person name="Watson M."/>
            <person name="Adriaenssens E.M."/>
            <person name="Foster-Nyarko E."/>
            <person name="Jarju S."/>
            <person name="Secka A."/>
            <person name="Antonio M."/>
            <person name="Oren A."/>
            <person name="Chaudhuri R.R."/>
            <person name="La Ragione R."/>
            <person name="Hildebrand F."/>
            <person name="Pallen M.J."/>
        </authorList>
    </citation>
    <scope>NUCLEOTIDE SEQUENCE</scope>
    <source>
        <strain evidence="11">CHK199-9574</strain>
    </source>
</reference>
<feature type="transmembrane region" description="Helical" evidence="8">
    <location>
        <begin position="62"/>
        <end position="81"/>
    </location>
</feature>
<dbReference type="Gene3D" id="3.40.50.300">
    <property type="entry name" value="P-loop containing nucleotide triphosphate hydrolases"/>
    <property type="match status" value="1"/>
</dbReference>
<dbReference type="Gene3D" id="1.20.1560.10">
    <property type="entry name" value="ABC transporter type 1, transmembrane domain"/>
    <property type="match status" value="1"/>
</dbReference>
<evidence type="ECO:0000313" key="12">
    <source>
        <dbReference type="Proteomes" id="UP000824135"/>
    </source>
</evidence>
<evidence type="ECO:0000256" key="1">
    <source>
        <dbReference type="ARBA" id="ARBA00004651"/>
    </source>
</evidence>
<dbReference type="PROSITE" id="PS50929">
    <property type="entry name" value="ABC_TM1F"/>
    <property type="match status" value="1"/>
</dbReference>
<feature type="transmembrane region" description="Helical" evidence="8">
    <location>
        <begin position="140"/>
        <end position="160"/>
    </location>
</feature>
<evidence type="ECO:0000259" key="10">
    <source>
        <dbReference type="PROSITE" id="PS50929"/>
    </source>
</evidence>
<dbReference type="SUPFAM" id="SSF52540">
    <property type="entry name" value="P-loop containing nucleoside triphosphate hydrolases"/>
    <property type="match status" value="1"/>
</dbReference>
<dbReference type="InterPro" id="IPR011527">
    <property type="entry name" value="ABC1_TM_dom"/>
</dbReference>
<feature type="transmembrane region" description="Helical" evidence="8">
    <location>
        <begin position="166"/>
        <end position="186"/>
    </location>
</feature>
<evidence type="ECO:0000256" key="6">
    <source>
        <dbReference type="ARBA" id="ARBA00022989"/>
    </source>
</evidence>
<protein>
    <submittedName>
        <fullName evidence="11">ABC transporter ATP-binding protein/permease</fullName>
    </submittedName>
</protein>
<gene>
    <name evidence="11" type="ORF">H9728_06055</name>
</gene>
<accession>A0A9D1Z820</accession>
<proteinExistence type="predicted"/>
<evidence type="ECO:0000259" key="9">
    <source>
        <dbReference type="PROSITE" id="PS50893"/>
    </source>
</evidence>
<dbReference type="InterPro" id="IPR039421">
    <property type="entry name" value="Type_1_exporter"/>
</dbReference>
<dbReference type="SMART" id="SM00382">
    <property type="entry name" value="AAA"/>
    <property type="match status" value="1"/>
</dbReference>
<keyword evidence="5 11" id="KW-0067">ATP-binding</keyword>
<dbReference type="AlphaFoldDB" id="A0A9D1Z820"/>
<evidence type="ECO:0000256" key="4">
    <source>
        <dbReference type="ARBA" id="ARBA00022741"/>
    </source>
</evidence>
<feature type="domain" description="ABC transporter" evidence="9">
    <location>
        <begin position="356"/>
        <end position="589"/>
    </location>
</feature>
<name>A0A9D1Z820_9FIRM</name>
<feature type="domain" description="ABC transmembrane type-1" evidence="10">
    <location>
        <begin position="27"/>
        <end position="324"/>
    </location>
</feature>
<dbReference type="PANTHER" id="PTHR43394:SF1">
    <property type="entry name" value="ATP-BINDING CASSETTE SUB-FAMILY B MEMBER 10, MITOCHONDRIAL"/>
    <property type="match status" value="1"/>
</dbReference>
<dbReference type="Pfam" id="PF00664">
    <property type="entry name" value="ABC_membrane"/>
    <property type="match status" value="1"/>
</dbReference>
<evidence type="ECO:0000313" key="11">
    <source>
        <dbReference type="EMBL" id="HIY78590.1"/>
    </source>
</evidence>
<comment type="subcellular location">
    <subcellularLocation>
        <location evidence="1">Cell membrane</location>
        <topology evidence="1">Multi-pass membrane protein</topology>
    </subcellularLocation>
</comment>
<dbReference type="PANTHER" id="PTHR43394">
    <property type="entry name" value="ATP-DEPENDENT PERMEASE MDL1, MITOCHONDRIAL"/>
    <property type="match status" value="1"/>
</dbReference>
<evidence type="ECO:0000256" key="3">
    <source>
        <dbReference type="ARBA" id="ARBA00022692"/>
    </source>
</evidence>
<dbReference type="CDD" id="cd18547">
    <property type="entry name" value="ABC_6TM_Tm288_like"/>
    <property type="match status" value="1"/>
</dbReference>
<evidence type="ECO:0000256" key="5">
    <source>
        <dbReference type="ARBA" id="ARBA00022840"/>
    </source>
</evidence>
<dbReference type="Proteomes" id="UP000824135">
    <property type="component" value="Unassembled WGS sequence"/>
</dbReference>
<dbReference type="InterPro" id="IPR036640">
    <property type="entry name" value="ABC1_TM_sf"/>
</dbReference>
<organism evidence="11 12">
    <name type="scientific">Candidatus Borkfalkia excrementavium</name>
    <dbReference type="NCBI Taxonomy" id="2838505"/>
    <lineage>
        <taxon>Bacteria</taxon>
        <taxon>Bacillati</taxon>
        <taxon>Bacillota</taxon>
        <taxon>Clostridia</taxon>
        <taxon>Christensenellales</taxon>
        <taxon>Christensenellaceae</taxon>
        <taxon>Candidatus Borkfalkia</taxon>
    </lineage>
</organism>
<dbReference type="GO" id="GO:0015421">
    <property type="term" value="F:ABC-type oligopeptide transporter activity"/>
    <property type="evidence" value="ECO:0007669"/>
    <property type="project" value="TreeGrafter"/>
</dbReference>
<evidence type="ECO:0000256" key="7">
    <source>
        <dbReference type="ARBA" id="ARBA00023136"/>
    </source>
</evidence>
<dbReference type="SUPFAM" id="SSF90123">
    <property type="entry name" value="ABC transporter transmembrane region"/>
    <property type="match status" value="1"/>
</dbReference>
<feature type="transmembrane region" description="Helical" evidence="8">
    <location>
        <begin position="24"/>
        <end position="50"/>
    </location>
</feature>
<evidence type="ECO:0000256" key="8">
    <source>
        <dbReference type="SAM" id="Phobius"/>
    </source>
</evidence>
<dbReference type="InterPro" id="IPR003439">
    <property type="entry name" value="ABC_transporter-like_ATP-bd"/>
</dbReference>
<dbReference type="FunFam" id="3.40.50.300:FF:000287">
    <property type="entry name" value="Multidrug ABC transporter ATP-binding protein"/>
    <property type="match status" value="1"/>
</dbReference>
<keyword evidence="7 8" id="KW-0472">Membrane</keyword>
<reference evidence="11" key="2">
    <citation type="submission" date="2021-04" db="EMBL/GenBank/DDBJ databases">
        <authorList>
            <person name="Gilroy R."/>
        </authorList>
    </citation>
    <scope>NUCLEOTIDE SEQUENCE</scope>
    <source>
        <strain evidence="11">CHK199-9574</strain>
    </source>
</reference>
<keyword evidence="4" id="KW-0547">Nucleotide-binding</keyword>
<dbReference type="PROSITE" id="PS50893">
    <property type="entry name" value="ABC_TRANSPORTER_2"/>
    <property type="match status" value="1"/>
</dbReference>
<keyword evidence="6 8" id="KW-1133">Transmembrane helix</keyword>
<dbReference type="InterPro" id="IPR017871">
    <property type="entry name" value="ABC_transporter-like_CS"/>
</dbReference>
<dbReference type="GO" id="GO:0005524">
    <property type="term" value="F:ATP binding"/>
    <property type="evidence" value="ECO:0007669"/>
    <property type="project" value="UniProtKB-KW"/>
</dbReference>
<dbReference type="Pfam" id="PF00005">
    <property type="entry name" value="ABC_tran"/>
    <property type="match status" value="1"/>
</dbReference>
<evidence type="ECO:0000256" key="2">
    <source>
        <dbReference type="ARBA" id="ARBA00022448"/>
    </source>
</evidence>